<name>A0ABN9TGB0_9DINO</name>
<feature type="region of interest" description="Disordered" evidence="1">
    <location>
        <begin position="64"/>
        <end position="87"/>
    </location>
</feature>
<protein>
    <submittedName>
        <fullName evidence="2">Uncharacterized protein</fullName>
    </submittedName>
</protein>
<dbReference type="Proteomes" id="UP001189429">
    <property type="component" value="Unassembled WGS sequence"/>
</dbReference>
<feature type="compositionally biased region" description="Basic and acidic residues" evidence="1">
    <location>
        <begin position="72"/>
        <end position="87"/>
    </location>
</feature>
<evidence type="ECO:0000313" key="3">
    <source>
        <dbReference type="Proteomes" id="UP001189429"/>
    </source>
</evidence>
<accession>A0ABN9TGB0</accession>
<gene>
    <name evidence="2" type="ORF">PCOR1329_LOCUS38858</name>
</gene>
<proteinExistence type="predicted"/>
<evidence type="ECO:0000256" key="1">
    <source>
        <dbReference type="SAM" id="MobiDB-lite"/>
    </source>
</evidence>
<organism evidence="2 3">
    <name type="scientific">Prorocentrum cordatum</name>
    <dbReference type="NCBI Taxonomy" id="2364126"/>
    <lineage>
        <taxon>Eukaryota</taxon>
        <taxon>Sar</taxon>
        <taxon>Alveolata</taxon>
        <taxon>Dinophyceae</taxon>
        <taxon>Prorocentrales</taxon>
        <taxon>Prorocentraceae</taxon>
        <taxon>Prorocentrum</taxon>
    </lineage>
</organism>
<dbReference type="EMBL" id="CAUYUJ010014701">
    <property type="protein sequence ID" value="CAK0844886.1"/>
    <property type="molecule type" value="Genomic_DNA"/>
</dbReference>
<sequence>MLIRSAVGLDARPVRPAVASERAAREANRDDVIIGDFAAAGRDTDEEDDFDTWYFQHAGDASRFSAGLESGGPEKKGPDPEEKSRASEAWDHCHQGYFSHGAAPLENGVIVYLVTRQSDLNMCCDGLSRLRYFILKHWAYDVKVFVPSKELREYDLSSFASSPSRERVMKVAQEVLGNDT</sequence>
<evidence type="ECO:0000313" key="2">
    <source>
        <dbReference type="EMBL" id="CAK0844886.1"/>
    </source>
</evidence>
<comment type="caution">
    <text evidence="2">The sequence shown here is derived from an EMBL/GenBank/DDBJ whole genome shotgun (WGS) entry which is preliminary data.</text>
</comment>
<reference evidence="2" key="1">
    <citation type="submission" date="2023-10" db="EMBL/GenBank/DDBJ databases">
        <authorList>
            <person name="Chen Y."/>
            <person name="Shah S."/>
            <person name="Dougan E. K."/>
            <person name="Thang M."/>
            <person name="Chan C."/>
        </authorList>
    </citation>
    <scope>NUCLEOTIDE SEQUENCE [LARGE SCALE GENOMIC DNA]</scope>
</reference>
<keyword evidence="3" id="KW-1185">Reference proteome</keyword>